<feature type="signal peptide" evidence="1">
    <location>
        <begin position="1"/>
        <end position="22"/>
    </location>
</feature>
<organism evidence="2 3">
    <name type="scientific">Trichomalopsis sarcophagae</name>
    <dbReference type="NCBI Taxonomy" id="543379"/>
    <lineage>
        <taxon>Eukaryota</taxon>
        <taxon>Metazoa</taxon>
        <taxon>Ecdysozoa</taxon>
        <taxon>Arthropoda</taxon>
        <taxon>Hexapoda</taxon>
        <taxon>Insecta</taxon>
        <taxon>Pterygota</taxon>
        <taxon>Neoptera</taxon>
        <taxon>Endopterygota</taxon>
        <taxon>Hymenoptera</taxon>
        <taxon>Apocrita</taxon>
        <taxon>Proctotrupomorpha</taxon>
        <taxon>Chalcidoidea</taxon>
        <taxon>Pteromalidae</taxon>
        <taxon>Pteromalinae</taxon>
        <taxon>Trichomalopsis</taxon>
    </lineage>
</organism>
<evidence type="ECO:0000256" key="1">
    <source>
        <dbReference type="SAM" id="SignalP"/>
    </source>
</evidence>
<accession>A0A232EGS1</accession>
<proteinExistence type="predicted"/>
<evidence type="ECO:0000313" key="2">
    <source>
        <dbReference type="EMBL" id="OXU17533.1"/>
    </source>
</evidence>
<comment type="caution">
    <text evidence="2">The sequence shown here is derived from an EMBL/GenBank/DDBJ whole genome shotgun (WGS) entry which is preliminary data.</text>
</comment>
<keyword evidence="3" id="KW-1185">Reference proteome</keyword>
<dbReference type="Proteomes" id="UP000215335">
    <property type="component" value="Unassembled WGS sequence"/>
</dbReference>
<keyword evidence="1" id="KW-0732">Signal</keyword>
<dbReference type="AlphaFoldDB" id="A0A232EGS1"/>
<protein>
    <submittedName>
        <fullName evidence="2">Uncharacterized protein</fullName>
    </submittedName>
</protein>
<sequence length="113" mass="12790">MISQNIALCFFAIVLFASIVNADVDDDYHQLDVKWVDNVIEKEANDLIKECRVKAAEFCADTAGSWGDAVNCVRTFRKYGGHCEDLDLANHKLEDYYNDEEDSENTSESDAEE</sequence>
<gene>
    <name evidence="2" type="ORF">TSAR_014639</name>
</gene>
<feature type="chain" id="PRO_5012489147" evidence="1">
    <location>
        <begin position="23"/>
        <end position="113"/>
    </location>
</feature>
<dbReference type="EMBL" id="NNAY01004700">
    <property type="protein sequence ID" value="OXU17533.1"/>
    <property type="molecule type" value="Genomic_DNA"/>
</dbReference>
<evidence type="ECO:0000313" key="3">
    <source>
        <dbReference type="Proteomes" id="UP000215335"/>
    </source>
</evidence>
<reference evidence="2 3" key="1">
    <citation type="journal article" date="2017" name="Curr. Biol.">
        <title>The Evolution of Venom by Co-option of Single-Copy Genes.</title>
        <authorList>
            <person name="Martinson E.O."/>
            <person name="Mrinalini"/>
            <person name="Kelkar Y.D."/>
            <person name="Chang C.H."/>
            <person name="Werren J.H."/>
        </authorList>
    </citation>
    <scope>NUCLEOTIDE SEQUENCE [LARGE SCALE GENOMIC DNA]</scope>
    <source>
        <strain evidence="2 3">Alberta</strain>
        <tissue evidence="2">Whole body</tissue>
    </source>
</reference>
<name>A0A232EGS1_9HYME</name>